<feature type="transmembrane region" description="Helical" evidence="2">
    <location>
        <begin position="6"/>
        <end position="29"/>
    </location>
</feature>
<accession>A0A1G6GXI3</accession>
<proteinExistence type="predicted"/>
<evidence type="ECO:0000256" key="2">
    <source>
        <dbReference type="SAM" id="Phobius"/>
    </source>
</evidence>
<organism evidence="3 4">
    <name type="scientific">Microbacterium enclense</name>
    <dbReference type="NCBI Taxonomy" id="993073"/>
    <lineage>
        <taxon>Bacteria</taxon>
        <taxon>Bacillati</taxon>
        <taxon>Actinomycetota</taxon>
        <taxon>Actinomycetes</taxon>
        <taxon>Micrococcales</taxon>
        <taxon>Microbacteriaceae</taxon>
        <taxon>Microbacterium</taxon>
    </lineage>
</organism>
<dbReference type="AlphaFoldDB" id="A0A1G6GXI3"/>
<dbReference type="STRING" id="993073.AS029_02770"/>
<sequence>MPPAFAWIEYAFWGVLAVGILVRLSIALFRRRAGLRKDAVRSAFGPVMSAGAAQSAAYGWTPPRSMDATPMDRSAETSEFWDRAPTDLPDNHRDRPFPS</sequence>
<reference evidence="3 4" key="1">
    <citation type="submission" date="2016-09" db="EMBL/GenBank/DDBJ databases">
        <authorList>
            <person name="Capua I."/>
            <person name="De Benedictis P."/>
            <person name="Joannis T."/>
            <person name="Lombin L.H."/>
            <person name="Cattoli G."/>
        </authorList>
    </citation>
    <scope>NUCLEOTIDE SEQUENCE [LARGE SCALE GENOMIC DNA]</scope>
    <source>
        <strain evidence="3 4">NIO-1002</strain>
    </source>
</reference>
<dbReference type="EMBL" id="FMYG01000001">
    <property type="protein sequence ID" value="SDB86613.1"/>
    <property type="molecule type" value="Genomic_DNA"/>
</dbReference>
<keyword evidence="2" id="KW-0472">Membrane</keyword>
<name>A0A1G6GXI3_9MICO</name>
<keyword evidence="2" id="KW-1133">Transmembrane helix</keyword>
<gene>
    <name evidence="3" type="ORF">SAMN05216418_0795</name>
</gene>
<evidence type="ECO:0000313" key="3">
    <source>
        <dbReference type="EMBL" id="SDB86613.1"/>
    </source>
</evidence>
<feature type="region of interest" description="Disordered" evidence="1">
    <location>
        <begin position="53"/>
        <end position="99"/>
    </location>
</feature>
<dbReference type="RefSeq" id="WP_058231041.1">
    <property type="nucleotide sequence ID" value="NZ_FMYG01000001.1"/>
</dbReference>
<keyword evidence="2" id="KW-0812">Transmembrane</keyword>
<feature type="compositionally biased region" description="Basic and acidic residues" evidence="1">
    <location>
        <begin position="73"/>
        <end position="99"/>
    </location>
</feature>
<dbReference type="OrthoDB" id="5082391at2"/>
<dbReference type="Proteomes" id="UP000183203">
    <property type="component" value="Unassembled WGS sequence"/>
</dbReference>
<protein>
    <submittedName>
        <fullName evidence="3">Uncharacterized protein</fullName>
    </submittedName>
</protein>
<evidence type="ECO:0000313" key="4">
    <source>
        <dbReference type="Proteomes" id="UP000183203"/>
    </source>
</evidence>
<evidence type="ECO:0000256" key="1">
    <source>
        <dbReference type="SAM" id="MobiDB-lite"/>
    </source>
</evidence>